<proteinExistence type="inferred from homology"/>
<keyword evidence="2" id="KW-0186">Copper</keyword>
<accession>A0A0K8QL44</accession>
<keyword evidence="2" id="KW-0479">Metal-binding</keyword>
<feature type="binding site" evidence="2">
    <location>
        <position position="66"/>
    </location>
    <ligand>
        <name>Cu cation</name>
        <dbReference type="ChEBI" id="CHEBI:23378"/>
    </ligand>
</feature>
<gene>
    <name evidence="5" type="ORF">MBSD_n0898</name>
</gene>
<dbReference type="InterPro" id="IPR036249">
    <property type="entry name" value="Thioredoxin-like_sf"/>
</dbReference>
<dbReference type="PANTHER" id="PTHR12151:SF25">
    <property type="entry name" value="LINALOOL DEHYDRATASE_ISOMERASE DOMAIN-CONTAINING PROTEIN"/>
    <property type="match status" value="1"/>
</dbReference>
<keyword evidence="3" id="KW-1015">Disulfide bond</keyword>
<dbReference type="InterPro" id="IPR003782">
    <property type="entry name" value="SCO1/SenC"/>
</dbReference>
<sequence length="189" mass="19886">MTAMRRMLVRCAALLLAAAGAAAAAPPPGDSLYQTALALQDQQGRRFDFAALRGRPLLVSVFYASCHSACPLTIETIARARRAAGAGAPDVLMVSFDPAHDDVAALAAMAAMHRVDAAHWRLARPERGDVEAFAATLGVAYRPRGDGDFSHNVVIALLDADGRIVARSSRLGEPDAAFVAAVRRLAAAR</sequence>
<dbReference type="PANTHER" id="PTHR12151">
    <property type="entry name" value="ELECTRON TRANSPORT PROTIN SCO1/SENC FAMILY MEMBER"/>
    <property type="match status" value="1"/>
</dbReference>
<evidence type="ECO:0000256" key="4">
    <source>
        <dbReference type="SAM" id="SignalP"/>
    </source>
</evidence>
<reference evidence="5" key="1">
    <citation type="submission" date="2015-08" db="EMBL/GenBank/DDBJ databases">
        <title>Complete DNA Sequence of Pseudomonas syringae pv. actinidiae, the Causal Agent of Kiwifruit Canker Disease.</title>
        <authorList>
            <person name="Rikkerink E.H.A."/>
            <person name="Fineran P.C."/>
        </authorList>
    </citation>
    <scope>NUCLEOTIDE SEQUENCE</scope>
    <source>
        <strain evidence="5">SkMP5</strain>
    </source>
</reference>
<dbReference type="CDD" id="cd02968">
    <property type="entry name" value="SCO"/>
    <property type="match status" value="1"/>
</dbReference>
<evidence type="ECO:0000313" key="5">
    <source>
        <dbReference type="EMBL" id="GAP65608.1"/>
    </source>
</evidence>
<dbReference type="AlphaFoldDB" id="A0A0K8QL44"/>
<feature type="binding site" evidence="2">
    <location>
        <position position="70"/>
    </location>
    <ligand>
        <name>Cu cation</name>
        <dbReference type="ChEBI" id="CHEBI:23378"/>
    </ligand>
</feature>
<protein>
    <submittedName>
        <fullName evidence="5">SCO1/SenC family protein, cytochrome C oxidase assembly factor</fullName>
    </submittedName>
</protein>
<dbReference type="Pfam" id="PF02630">
    <property type="entry name" value="SCO1-SenC"/>
    <property type="match status" value="1"/>
</dbReference>
<feature type="signal peptide" evidence="4">
    <location>
        <begin position="1"/>
        <end position="24"/>
    </location>
</feature>
<keyword evidence="4" id="KW-0732">Signal</keyword>
<name>A0A0K8QL44_9GAMM</name>
<evidence type="ECO:0000256" key="2">
    <source>
        <dbReference type="PIRSR" id="PIRSR603782-1"/>
    </source>
</evidence>
<evidence type="ECO:0000256" key="3">
    <source>
        <dbReference type="PIRSR" id="PIRSR603782-2"/>
    </source>
</evidence>
<dbReference type="GO" id="GO:0046872">
    <property type="term" value="F:metal ion binding"/>
    <property type="evidence" value="ECO:0007669"/>
    <property type="project" value="UniProtKB-KW"/>
</dbReference>
<dbReference type="InterPro" id="IPR006311">
    <property type="entry name" value="TAT_signal"/>
</dbReference>
<feature type="binding site" evidence="2">
    <location>
        <position position="151"/>
    </location>
    <ligand>
        <name>Cu cation</name>
        <dbReference type="ChEBI" id="CHEBI:23378"/>
    </ligand>
</feature>
<dbReference type="RefSeq" id="WP_082306484.1">
    <property type="nucleotide sequence ID" value="NZ_DF970163.1"/>
</dbReference>
<feature type="chain" id="PRO_5005515020" evidence="4">
    <location>
        <begin position="25"/>
        <end position="189"/>
    </location>
</feature>
<comment type="similarity">
    <text evidence="1">Belongs to the SCO1/2 family.</text>
</comment>
<evidence type="ECO:0000256" key="1">
    <source>
        <dbReference type="ARBA" id="ARBA00010996"/>
    </source>
</evidence>
<dbReference type="Proteomes" id="UP000253740">
    <property type="component" value="Unassembled WGS sequence"/>
</dbReference>
<organism evidence="5">
    <name type="scientific">Mizugakiibacter sediminis</name>
    <dbReference type="NCBI Taxonomy" id="1475481"/>
    <lineage>
        <taxon>Bacteria</taxon>
        <taxon>Pseudomonadati</taxon>
        <taxon>Pseudomonadota</taxon>
        <taxon>Gammaproteobacteria</taxon>
        <taxon>Lysobacterales</taxon>
        <taxon>Rhodanobacteraceae</taxon>
        <taxon>Mizugakiibacter</taxon>
    </lineage>
</organism>
<keyword evidence="6" id="KW-1185">Reference proteome</keyword>
<dbReference type="SUPFAM" id="SSF52833">
    <property type="entry name" value="Thioredoxin-like"/>
    <property type="match status" value="1"/>
</dbReference>
<evidence type="ECO:0000313" key="6">
    <source>
        <dbReference type="Proteomes" id="UP000253740"/>
    </source>
</evidence>
<dbReference type="PROSITE" id="PS51318">
    <property type="entry name" value="TAT"/>
    <property type="match status" value="1"/>
</dbReference>
<dbReference type="EMBL" id="DF970163">
    <property type="protein sequence ID" value="GAP65608.1"/>
    <property type="molecule type" value="Genomic_DNA"/>
</dbReference>
<dbReference type="STRING" id="1475481.GCA_000953855_00911"/>
<dbReference type="Gene3D" id="3.40.30.10">
    <property type="entry name" value="Glutaredoxin"/>
    <property type="match status" value="1"/>
</dbReference>
<feature type="disulfide bond" description="Redox-active" evidence="3">
    <location>
        <begin position="66"/>
        <end position="70"/>
    </location>
</feature>